<proteinExistence type="predicted"/>
<reference evidence="5" key="1">
    <citation type="submission" date="2017-02" db="UniProtKB">
        <authorList>
            <consortium name="WormBaseParasite"/>
        </authorList>
    </citation>
    <scope>IDENTIFICATION</scope>
</reference>
<protein>
    <submittedName>
        <fullName evidence="5">Ig-like domain-containing protein</fullName>
    </submittedName>
</protein>
<dbReference type="Gene3D" id="2.60.40.10">
    <property type="entry name" value="Immunoglobulins"/>
    <property type="match status" value="1"/>
</dbReference>
<organism evidence="5">
    <name type="scientific">Rodentolepis nana</name>
    <name type="common">Dwarf tapeworm</name>
    <name type="synonym">Hymenolepis nana</name>
    <dbReference type="NCBI Taxonomy" id="102285"/>
    <lineage>
        <taxon>Eukaryota</taxon>
        <taxon>Metazoa</taxon>
        <taxon>Spiralia</taxon>
        <taxon>Lophotrochozoa</taxon>
        <taxon>Platyhelminthes</taxon>
        <taxon>Cestoda</taxon>
        <taxon>Eucestoda</taxon>
        <taxon>Cyclophyllidea</taxon>
        <taxon>Hymenolepididae</taxon>
        <taxon>Rodentolepis</taxon>
    </lineage>
</organism>
<dbReference type="InterPro" id="IPR013162">
    <property type="entry name" value="CD80_C2-set"/>
</dbReference>
<feature type="domain" description="Ig-like" evidence="2">
    <location>
        <begin position="12"/>
        <end position="122"/>
    </location>
</feature>
<dbReference type="EMBL" id="UZAE01004135">
    <property type="protein sequence ID" value="VDO01019.1"/>
    <property type="molecule type" value="Genomic_DNA"/>
</dbReference>
<dbReference type="OrthoDB" id="10404006at2759"/>
<dbReference type="STRING" id="102285.A0A0R3TDM2"/>
<dbReference type="WBParaSite" id="HNAJ_0000516101-mRNA-1">
    <property type="protein sequence ID" value="HNAJ_0000516101-mRNA-1"/>
    <property type="gene ID" value="HNAJ_0000516101"/>
</dbReference>
<evidence type="ECO:0000313" key="5">
    <source>
        <dbReference type="WBParaSite" id="HNAJ_0000516101-mRNA-1"/>
    </source>
</evidence>
<accession>A0A0R3TDM2</accession>
<dbReference type="InterPro" id="IPR007110">
    <property type="entry name" value="Ig-like_dom"/>
</dbReference>
<keyword evidence="4" id="KW-1185">Reference proteome</keyword>
<name>A0A0R3TDM2_RODNA</name>
<evidence type="ECO:0000313" key="4">
    <source>
        <dbReference type="Proteomes" id="UP000278807"/>
    </source>
</evidence>
<reference evidence="3 4" key="2">
    <citation type="submission" date="2018-11" db="EMBL/GenBank/DDBJ databases">
        <authorList>
            <consortium name="Pathogen Informatics"/>
        </authorList>
    </citation>
    <scope>NUCLEOTIDE SEQUENCE [LARGE SCALE GENOMIC DNA]</scope>
</reference>
<gene>
    <name evidence="3" type="ORF">HNAJ_LOCUS5159</name>
</gene>
<sequence length="124" mass="13487">MIEPCGFKLFDPRSLSLRSLPEGGMREDMSKLLVCQTDEGGANPPANITWRHLSPLGAVESLDEGMFTTNAQRKSSSAGGSGIVTQSNLTILAHRRLNGHRIECSIEKPGRIAILRQSETLEVV</sequence>
<dbReference type="AlphaFoldDB" id="A0A0R3TDM2"/>
<dbReference type="PROSITE" id="PS50835">
    <property type="entry name" value="IG_LIKE"/>
    <property type="match status" value="1"/>
</dbReference>
<evidence type="ECO:0000259" key="2">
    <source>
        <dbReference type="PROSITE" id="PS50835"/>
    </source>
</evidence>
<dbReference type="Pfam" id="PF08205">
    <property type="entry name" value="C2-set_2"/>
    <property type="match status" value="1"/>
</dbReference>
<evidence type="ECO:0000256" key="1">
    <source>
        <dbReference type="ARBA" id="ARBA00023157"/>
    </source>
</evidence>
<dbReference type="Proteomes" id="UP000278807">
    <property type="component" value="Unassembled WGS sequence"/>
</dbReference>
<keyword evidence="1" id="KW-1015">Disulfide bond</keyword>
<evidence type="ECO:0000313" key="3">
    <source>
        <dbReference type="EMBL" id="VDO01019.1"/>
    </source>
</evidence>
<dbReference type="InterPro" id="IPR013783">
    <property type="entry name" value="Ig-like_fold"/>
</dbReference>